<protein>
    <recommendedName>
        <fullName evidence="3">HTH CENPB-type domain-containing protein</fullName>
    </recommendedName>
</protein>
<evidence type="ECO:0000256" key="2">
    <source>
        <dbReference type="SAM" id="MobiDB-lite"/>
    </source>
</evidence>
<dbReference type="GeneID" id="26257622"/>
<evidence type="ECO:0000313" key="4">
    <source>
        <dbReference type="EMBL" id="EUN20466.1"/>
    </source>
</evidence>
<dbReference type="GO" id="GO:0003677">
    <property type="term" value="F:DNA binding"/>
    <property type="evidence" value="ECO:0007669"/>
    <property type="project" value="UniProtKB-KW"/>
</dbReference>
<evidence type="ECO:0000256" key="1">
    <source>
        <dbReference type="ARBA" id="ARBA00023125"/>
    </source>
</evidence>
<gene>
    <name evidence="4" type="ORF">COCVIDRAFT_53954</name>
</gene>
<reference evidence="4" key="2">
    <citation type="submission" date="2014-01" db="EMBL/GenBank/DDBJ databases">
        <authorList>
            <consortium name="DOE Joint Genome Institute"/>
            <person name="Ohm R.A."/>
            <person name="Condon B.J."/>
            <person name="Leng Y."/>
            <person name="Wu D."/>
            <person name="Bushley K.E."/>
            <person name="Otillar R."/>
            <person name="Martin J."/>
            <person name="Schackwitz W."/>
            <person name="Grimwood J."/>
            <person name="MohdZainudin N."/>
            <person name="Xue C."/>
            <person name="Wang R."/>
            <person name="Manning V.A."/>
            <person name="Dhillon B."/>
            <person name="Tu Z.J."/>
            <person name="Steffenson B.J."/>
            <person name="Salamov A."/>
            <person name="Sun H."/>
            <person name="Lowry S."/>
            <person name="LaButti K."/>
            <person name="Han J."/>
            <person name="Copeland A."/>
            <person name="Lindquist E."/>
            <person name="Barry K."/>
            <person name="Schmutz J."/>
            <person name="Baker S."/>
            <person name="Ciuffetti L.M."/>
            <person name="Grigoriev I.V."/>
            <person name="Zhong S."/>
            <person name="Nordberg B.G."/>
            <person name="Cantor M.N."/>
            <person name="Hua S.X."/>
        </authorList>
    </citation>
    <scope>NUCLEOTIDE SEQUENCE</scope>
    <source>
        <strain evidence="4">FI3</strain>
    </source>
</reference>
<name>W7DWU8_BIPV3</name>
<evidence type="ECO:0000259" key="3">
    <source>
        <dbReference type="PROSITE" id="PS51253"/>
    </source>
</evidence>
<dbReference type="RefSeq" id="XP_014550040.1">
    <property type="nucleotide sequence ID" value="XM_014694554.1"/>
</dbReference>
<dbReference type="EMBL" id="KI969009">
    <property type="protein sequence ID" value="EUN20466.1"/>
    <property type="molecule type" value="Genomic_DNA"/>
</dbReference>
<organism evidence="4">
    <name type="scientific">Bipolaris victoriae (strain FI3)</name>
    <name type="common">Victoria blight of oats agent</name>
    <name type="synonym">Cochliobolus victoriae</name>
    <dbReference type="NCBI Taxonomy" id="930091"/>
    <lineage>
        <taxon>Eukaryota</taxon>
        <taxon>Fungi</taxon>
        <taxon>Dikarya</taxon>
        <taxon>Ascomycota</taxon>
        <taxon>Pezizomycotina</taxon>
        <taxon>Dothideomycetes</taxon>
        <taxon>Pleosporomycetidae</taxon>
        <taxon>Pleosporales</taxon>
        <taxon>Pleosporineae</taxon>
        <taxon>Pleosporaceae</taxon>
        <taxon>Bipolaris</taxon>
    </lineage>
</organism>
<reference evidence="4" key="1">
    <citation type="journal article" date="2013" name="PLoS Genet.">
        <title>Comparative genome structure, secondary metabolite, and effector coding capacity across Cochliobolus pathogens.</title>
        <authorList>
            <person name="Condon B.J."/>
            <person name="Leng Y."/>
            <person name="Wu D."/>
            <person name="Bushley K.E."/>
            <person name="Ohm R.A."/>
            <person name="Otillar R."/>
            <person name="Martin J."/>
            <person name="Schackwitz W."/>
            <person name="Grimwood J."/>
            <person name="MohdZainudin N."/>
            <person name="Xue C."/>
            <person name="Wang R."/>
            <person name="Manning V.A."/>
            <person name="Dhillon B."/>
            <person name="Tu Z.J."/>
            <person name="Steffenson B.J."/>
            <person name="Salamov A."/>
            <person name="Sun H."/>
            <person name="Lowry S."/>
            <person name="LaButti K."/>
            <person name="Han J."/>
            <person name="Copeland A."/>
            <person name="Lindquist E."/>
            <person name="Barry K."/>
            <person name="Schmutz J."/>
            <person name="Baker S.E."/>
            <person name="Ciuffetti L.M."/>
            <person name="Grigoriev I.V."/>
            <person name="Zhong S."/>
            <person name="Turgeon B.G."/>
        </authorList>
    </citation>
    <scope>NUCLEOTIDE SEQUENCE [LARGE SCALE GENOMIC DNA]</scope>
    <source>
        <strain evidence="4">FI3</strain>
    </source>
</reference>
<feature type="non-terminal residue" evidence="4">
    <location>
        <position position="1"/>
    </location>
</feature>
<dbReference type="OrthoDB" id="3923740at2759"/>
<dbReference type="InterPro" id="IPR006600">
    <property type="entry name" value="HTH_CenpB_DNA-bd_dom"/>
</dbReference>
<feature type="region of interest" description="Disordered" evidence="2">
    <location>
        <begin position="1"/>
        <end position="32"/>
    </location>
</feature>
<feature type="domain" description="HTH CENPB-type" evidence="3">
    <location>
        <begin position="26"/>
        <end position="64"/>
    </location>
</feature>
<proteinExistence type="predicted"/>
<keyword evidence="1" id="KW-0238">DNA-binding</keyword>
<accession>W7DWU8</accession>
<dbReference type="AlphaFoldDB" id="W7DWU8"/>
<feature type="non-terminal residue" evidence="4">
    <location>
        <position position="64"/>
    </location>
</feature>
<sequence length="64" mass="7492">RAAASWHKIPRSTLQGRRAGQQPHAIAHQNQQRLTLEQERFLLEWILEEDSRAQPPSHPCVREM</sequence>
<dbReference type="PROSITE" id="PS51253">
    <property type="entry name" value="HTH_CENPB"/>
    <property type="match status" value="1"/>
</dbReference>
<dbReference type="HOGENOM" id="CLU_2873716_0_0_1"/>